<dbReference type="CDD" id="cd01837">
    <property type="entry name" value="SGNH_plant_lipase_like"/>
    <property type="match status" value="1"/>
</dbReference>
<reference evidence="6 7" key="1">
    <citation type="submission" date="2024-05" db="EMBL/GenBank/DDBJ databases">
        <title>De novo assembly of an allotetraploid wild potato.</title>
        <authorList>
            <person name="Hosaka A.J."/>
        </authorList>
    </citation>
    <scope>NUCLEOTIDE SEQUENCE [LARGE SCALE GENOMIC DNA]</scope>
    <source>
        <tissue evidence="6">Young leaves</tissue>
    </source>
</reference>
<evidence type="ECO:0000256" key="3">
    <source>
        <dbReference type="ARBA" id="ARBA00022801"/>
    </source>
</evidence>
<feature type="transmembrane region" description="Helical" evidence="5">
    <location>
        <begin position="49"/>
        <end position="67"/>
    </location>
</feature>
<dbReference type="PANTHER" id="PTHR22835">
    <property type="entry name" value="ZINC FINGER FYVE DOMAIN CONTAINING PROTEIN"/>
    <property type="match status" value="1"/>
</dbReference>
<keyword evidence="5" id="KW-0472">Membrane</keyword>
<proteinExistence type="inferred from homology"/>
<evidence type="ECO:0000313" key="7">
    <source>
        <dbReference type="Proteomes" id="UP001627284"/>
    </source>
</evidence>
<dbReference type="InterPro" id="IPR036514">
    <property type="entry name" value="SGNH_hydro_sf"/>
</dbReference>
<keyword evidence="2" id="KW-0732">Signal</keyword>
<evidence type="ECO:0008006" key="8">
    <source>
        <dbReference type="Google" id="ProtNLM"/>
    </source>
</evidence>
<keyword evidence="5" id="KW-1133">Transmembrane helix</keyword>
<dbReference type="Gene3D" id="3.40.50.1110">
    <property type="entry name" value="SGNH hydrolase"/>
    <property type="match status" value="1"/>
</dbReference>
<name>A0ABD2RV41_9SOLN</name>
<evidence type="ECO:0000256" key="2">
    <source>
        <dbReference type="ARBA" id="ARBA00022729"/>
    </source>
</evidence>
<evidence type="ECO:0000256" key="5">
    <source>
        <dbReference type="SAM" id="Phobius"/>
    </source>
</evidence>
<dbReference type="Proteomes" id="UP001627284">
    <property type="component" value="Unassembled WGS sequence"/>
</dbReference>
<comment type="similarity">
    <text evidence="1">Belongs to the 'GDSL' lipolytic enzyme family.</text>
</comment>
<protein>
    <recommendedName>
        <fullName evidence="8">GDSL esterase/lipase</fullName>
    </recommendedName>
</protein>
<keyword evidence="3" id="KW-0378">Hydrolase</keyword>
<dbReference type="GO" id="GO:0016787">
    <property type="term" value="F:hydrolase activity"/>
    <property type="evidence" value="ECO:0007669"/>
    <property type="project" value="UniProtKB-KW"/>
</dbReference>
<dbReference type="InterPro" id="IPR035669">
    <property type="entry name" value="SGNH_plant_lipase-like"/>
</dbReference>
<dbReference type="SUPFAM" id="SSF52266">
    <property type="entry name" value="SGNH hydrolase"/>
    <property type="match status" value="1"/>
</dbReference>
<keyword evidence="5" id="KW-0812">Transmembrane</keyword>
<evidence type="ECO:0000256" key="4">
    <source>
        <dbReference type="ARBA" id="ARBA00023180"/>
    </source>
</evidence>
<keyword evidence="4" id="KW-0325">Glycoprotein</keyword>
<keyword evidence="7" id="KW-1185">Reference proteome</keyword>
<dbReference type="InterPro" id="IPR001087">
    <property type="entry name" value="GDSL"/>
</dbReference>
<dbReference type="AlphaFoldDB" id="A0ABD2RV41"/>
<accession>A0ABD2RV41</accession>
<organism evidence="6 7">
    <name type="scientific">Solanum stoloniferum</name>
    <dbReference type="NCBI Taxonomy" id="62892"/>
    <lineage>
        <taxon>Eukaryota</taxon>
        <taxon>Viridiplantae</taxon>
        <taxon>Streptophyta</taxon>
        <taxon>Embryophyta</taxon>
        <taxon>Tracheophyta</taxon>
        <taxon>Spermatophyta</taxon>
        <taxon>Magnoliopsida</taxon>
        <taxon>eudicotyledons</taxon>
        <taxon>Gunneridae</taxon>
        <taxon>Pentapetalae</taxon>
        <taxon>asterids</taxon>
        <taxon>lamiids</taxon>
        <taxon>Solanales</taxon>
        <taxon>Solanaceae</taxon>
        <taxon>Solanoideae</taxon>
        <taxon>Solaneae</taxon>
        <taxon>Solanum</taxon>
    </lineage>
</organism>
<dbReference type="EMBL" id="JBJKTR010000018">
    <property type="protein sequence ID" value="KAL3335768.1"/>
    <property type="molecule type" value="Genomic_DNA"/>
</dbReference>
<evidence type="ECO:0000256" key="1">
    <source>
        <dbReference type="ARBA" id="ARBA00008668"/>
    </source>
</evidence>
<dbReference type="Pfam" id="PF00657">
    <property type="entry name" value="Lipase_GDSL"/>
    <property type="match status" value="1"/>
</dbReference>
<comment type="caution">
    <text evidence="6">The sequence shown here is derived from an EMBL/GenBank/DDBJ whole genome shotgun (WGS) entry which is preliminary data.</text>
</comment>
<feature type="non-terminal residue" evidence="6">
    <location>
        <position position="1"/>
    </location>
</feature>
<sequence length="422" mass="47181">INVMHVFHEMQEFIFKRYKELSKQSLLYKLEDKGVTYKIQKTNYTMEKLVTLLALLLYFGLVFGEISNKCVFPAIYNFGDSNSDTGGKSAAFRQVPPPNGLTFFGSPMGRVCDGRLIIDLIADRLELQYLSPYLDSVMANFRNGANFATAGSSILPGGYSPFSLEVQISQFLQFKKRTILLSDLSIPNKSKWSSSKVNIANPQDFSKALYTFDIGQNDLSYGFQHTHEAQVRASIPLIIDNFTQAIHQLYYEGAVNFWIHNTGPIGCLPYSVIDYPLKPQGLDGIGCIENQNKVARELNEQLKDRILYLRAELPRAAFTYVDIYSAKYQLISSAKEQGFGDPLEFCCGWYNNGSEVACGQTAIVNGTEHGKACSDPTKYISWDGIHYTDAANVWLAKSILNGSFSDPPVPIEQSCSHSSTRV</sequence>
<gene>
    <name evidence="6" type="ORF">AABB24_031806</name>
</gene>
<evidence type="ECO:0000313" key="6">
    <source>
        <dbReference type="EMBL" id="KAL3335768.1"/>
    </source>
</evidence>
<dbReference type="PANTHER" id="PTHR22835:SF555">
    <property type="entry name" value="GDSL-LIKE LIPASE_ACYLHYDROLASE"/>
    <property type="match status" value="1"/>
</dbReference>